<dbReference type="GO" id="GO:0000138">
    <property type="term" value="C:Golgi trans cisterna"/>
    <property type="evidence" value="ECO:0007669"/>
    <property type="project" value="TreeGrafter"/>
</dbReference>
<name>A0AAW2ZC73_9EUKA</name>
<evidence type="ECO:0008006" key="4">
    <source>
        <dbReference type="Google" id="ProtNLM"/>
    </source>
</evidence>
<evidence type="ECO:0000256" key="1">
    <source>
        <dbReference type="SAM" id="MobiDB-lite"/>
    </source>
</evidence>
<gene>
    <name evidence="2" type="ORF">AKO1_001952</name>
</gene>
<feature type="compositionally biased region" description="Low complexity" evidence="1">
    <location>
        <begin position="305"/>
        <end position="320"/>
    </location>
</feature>
<dbReference type="Proteomes" id="UP001431209">
    <property type="component" value="Unassembled WGS sequence"/>
</dbReference>
<evidence type="ECO:0000313" key="2">
    <source>
        <dbReference type="EMBL" id="KAL0486299.1"/>
    </source>
</evidence>
<dbReference type="Pfam" id="PF09742">
    <property type="entry name" value="Dymeclin"/>
    <property type="match status" value="1"/>
</dbReference>
<feature type="region of interest" description="Disordered" evidence="1">
    <location>
        <begin position="133"/>
        <end position="166"/>
    </location>
</feature>
<dbReference type="GO" id="GO:0005797">
    <property type="term" value="C:Golgi medial cisterna"/>
    <property type="evidence" value="ECO:0007669"/>
    <property type="project" value="TreeGrafter"/>
</dbReference>
<feature type="region of interest" description="Disordered" evidence="1">
    <location>
        <begin position="292"/>
        <end position="346"/>
    </location>
</feature>
<evidence type="ECO:0000313" key="3">
    <source>
        <dbReference type="Proteomes" id="UP001431209"/>
    </source>
</evidence>
<organism evidence="2 3">
    <name type="scientific">Acrasis kona</name>
    <dbReference type="NCBI Taxonomy" id="1008807"/>
    <lineage>
        <taxon>Eukaryota</taxon>
        <taxon>Discoba</taxon>
        <taxon>Heterolobosea</taxon>
        <taxon>Tetramitia</taxon>
        <taxon>Eutetramitia</taxon>
        <taxon>Acrasidae</taxon>
        <taxon>Acrasis</taxon>
    </lineage>
</organism>
<protein>
    <recommendedName>
        <fullName evidence="4">Dymeclin</fullName>
    </recommendedName>
</protein>
<proteinExistence type="predicted"/>
<accession>A0AAW2ZC73</accession>
<reference evidence="2 3" key="1">
    <citation type="submission" date="2024-03" db="EMBL/GenBank/DDBJ databases">
        <title>The Acrasis kona genome and developmental transcriptomes reveal deep origins of eukaryotic multicellular pathways.</title>
        <authorList>
            <person name="Sheikh S."/>
            <person name="Fu C.-J."/>
            <person name="Brown M.W."/>
            <person name="Baldauf S.L."/>
        </authorList>
    </citation>
    <scope>NUCLEOTIDE SEQUENCE [LARGE SCALE GENOMIC DNA]</scope>
    <source>
        <strain evidence="2 3">ATCC MYA-3509</strain>
    </source>
</reference>
<dbReference type="Pfam" id="PF12722">
    <property type="entry name" value="Hid1"/>
    <property type="match status" value="1"/>
</dbReference>
<sequence>KARINQLGEKVIAANDHEFWSVLFISPLSVDDVYALISPGDIRDLRLKHPENLATVIYKSVEQLFLFSKPTNFMSEYTSAKNSLHLLARILPFVFEHNEDRFVDLLFFDNLVPTRIPAHLLQELKQIDAKHNQDVKNAAPQQQPTSNEPLIAEGEQVPQTPTTPFVKNVKEGRENFSQQPVPVPKQPTPTENVKAVEDVNKGKEAAADTPPQSEPVVQHSVTHAPAVATTTATPVNESSNKKKNKKNKKKQQQASAEVKTEEPVAPAAVQEEKVTPAAVEADLPALDTLSENKAEQESVKEEEPQQVTEPVQAAEASAPQPQEPSPPVKQEEPAVATTTPEVAPQPTAAPITFDQYKQSLRKITHLADEILQTPLAHAMVSTFMKVLFVPGFSIPTQQTSKEINSSDLDINYLWDKGLGDVNAKYPPSYDQLDNRHDTLKCLISTFSGVLYLHSDECNSVENKFLTIATLPEMPNTKTLLYSLLNMVMNYDPRGYMPYTTQVFSNYSEKYIEMALHMVSILLHHKPSSGVNVYVKHIREINNESELNALYSGITLNLQNLVASNNTYLPNSQRQISFYEELLVLTWKILVENVAFRIYICKEQDVSLLLLPLLFVIQSHATEPSKFPVVQMASFMLLLLSGHREFGVSLNKPFLQKVPLDLPVFSGNYADLLIILLHKVIVSDKGTIRPLYDCLLTIVANISPYTKSLSLVTSVKLLSLFEAFSSTRFLYASDKNHQYVQLLLEVFNNLIQYQYEGNTHLVYAILRRRKAFKELEKDHDLQEVNAGLAKRRVPNTFVPDAEWVKTWKPFLPLQVVKALFDVLTPEVEKLCSREMATSEDVLDYLRKSTLVGLLPVPHTIIIRTFQNNPRIDVFLTTYLWGLIYLKSLVPPCFDANTIKLFQVNVIE</sequence>
<feature type="compositionally biased region" description="Low complexity" evidence="1">
    <location>
        <begin position="224"/>
        <end position="235"/>
    </location>
</feature>
<dbReference type="EMBL" id="JAOPGA020001214">
    <property type="protein sequence ID" value="KAL0486299.1"/>
    <property type="molecule type" value="Genomic_DNA"/>
</dbReference>
<dbReference type="GO" id="GO:0016020">
    <property type="term" value="C:membrane"/>
    <property type="evidence" value="ECO:0007669"/>
    <property type="project" value="TreeGrafter"/>
</dbReference>
<feature type="non-terminal residue" evidence="2">
    <location>
        <position position="1"/>
    </location>
</feature>
<feature type="compositionally biased region" description="Polar residues" evidence="1">
    <location>
        <begin position="139"/>
        <end position="148"/>
    </location>
</feature>
<keyword evidence="3" id="KW-1185">Reference proteome</keyword>
<comment type="caution">
    <text evidence="2">The sequence shown here is derived from an EMBL/GenBank/DDBJ whole genome shotgun (WGS) entry which is preliminary data.</text>
</comment>
<dbReference type="AlphaFoldDB" id="A0AAW2ZC73"/>
<feature type="compositionally biased region" description="Basic and acidic residues" evidence="1">
    <location>
        <begin position="292"/>
        <end position="303"/>
    </location>
</feature>
<feature type="region of interest" description="Disordered" evidence="1">
    <location>
        <begin position="202"/>
        <end position="277"/>
    </location>
</feature>
<dbReference type="InterPro" id="IPR026705">
    <property type="entry name" value="Hid-1/Ecm30"/>
</dbReference>
<dbReference type="PANTHER" id="PTHR21575:SF12">
    <property type="entry name" value="PROTEIN HID1"/>
    <property type="match status" value="1"/>
</dbReference>
<feature type="compositionally biased region" description="Basic residues" evidence="1">
    <location>
        <begin position="241"/>
        <end position="251"/>
    </location>
</feature>
<dbReference type="PANTHER" id="PTHR21575">
    <property type="entry name" value="PROTEIN HID1"/>
    <property type="match status" value="1"/>
</dbReference>